<dbReference type="AlphaFoldDB" id="A0A382M063"/>
<organism evidence="1">
    <name type="scientific">marine metagenome</name>
    <dbReference type="NCBI Taxonomy" id="408172"/>
    <lineage>
        <taxon>unclassified sequences</taxon>
        <taxon>metagenomes</taxon>
        <taxon>ecological metagenomes</taxon>
    </lineage>
</organism>
<protein>
    <submittedName>
        <fullName evidence="1">Uncharacterized protein</fullName>
    </submittedName>
</protein>
<dbReference type="EMBL" id="UINC01089725">
    <property type="protein sequence ID" value="SVC41057.1"/>
    <property type="molecule type" value="Genomic_DNA"/>
</dbReference>
<accession>A0A382M063</accession>
<gene>
    <name evidence="1" type="ORF">METZ01_LOCUS293911</name>
</gene>
<proteinExistence type="predicted"/>
<reference evidence="1" key="1">
    <citation type="submission" date="2018-05" db="EMBL/GenBank/DDBJ databases">
        <authorList>
            <person name="Lanie J.A."/>
            <person name="Ng W.-L."/>
            <person name="Kazmierczak K.M."/>
            <person name="Andrzejewski T.M."/>
            <person name="Davidsen T.M."/>
            <person name="Wayne K.J."/>
            <person name="Tettelin H."/>
            <person name="Glass J.I."/>
            <person name="Rusch D."/>
            <person name="Podicherti R."/>
            <person name="Tsui H.-C.T."/>
            <person name="Winkler M.E."/>
        </authorList>
    </citation>
    <scope>NUCLEOTIDE SEQUENCE</scope>
</reference>
<name>A0A382M063_9ZZZZ</name>
<feature type="non-terminal residue" evidence="1">
    <location>
        <position position="69"/>
    </location>
</feature>
<evidence type="ECO:0000313" key="1">
    <source>
        <dbReference type="EMBL" id="SVC41057.1"/>
    </source>
</evidence>
<sequence>MLTSLVVTLTDIRLLALVTDEEGLHNNHQSFPRNQKLGVTSSEYDPAWWFMCLLTKLKLAWPYKAIEES</sequence>